<evidence type="ECO:0000313" key="2">
    <source>
        <dbReference type="EMBL" id="KLK89578.1"/>
    </source>
</evidence>
<name>A0A0H1R383_9HYPH</name>
<keyword evidence="3" id="KW-1185">Reference proteome</keyword>
<protein>
    <submittedName>
        <fullName evidence="2">Uncharacterized protein</fullName>
    </submittedName>
</protein>
<sequence>MVNENKKPIDEAVEDTIERATQAIKQTRTEIARSQALSQAEAELAQSIERMVEEHADPADER</sequence>
<dbReference type="STRING" id="1225564.AA309_30615"/>
<gene>
    <name evidence="2" type="ORF">AA309_30615</name>
</gene>
<dbReference type="RefSeq" id="WP_047192811.1">
    <property type="nucleotide sequence ID" value="NZ_LCYG01000137.1"/>
</dbReference>
<evidence type="ECO:0000256" key="1">
    <source>
        <dbReference type="SAM" id="Coils"/>
    </source>
</evidence>
<dbReference type="AlphaFoldDB" id="A0A0H1R383"/>
<accession>A0A0H1R383</accession>
<evidence type="ECO:0000313" key="3">
    <source>
        <dbReference type="Proteomes" id="UP000035489"/>
    </source>
</evidence>
<keyword evidence="1" id="KW-0175">Coiled coil</keyword>
<proteinExistence type="predicted"/>
<feature type="coiled-coil region" evidence="1">
    <location>
        <begin position="17"/>
        <end position="57"/>
    </location>
</feature>
<comment type="caution">
    <text evidence="2">The sequence shown here is derived from an EMBL/GenBank/DDBJ whole genome shotgun (WGS) entry which is preliminary data.</text>
</comment>
<dbReference type="Proteomes" id="UP000035489">
    <property type="component" value="Unassembled WGS sequence"/>
</dbReference>
<reference evidence="2 3" key="1">
    <citation type="submission" date="2015-05" db="EMBL/GenBank/DDBJ databases">
        <title>Draft genome sequence of Microvirga vignae strain BR3299, a novel nitrogen fixing bacteria isolated from Brazil semi-aired region.</title>
        <authorList>
            <person name="Zilli J.E."/>
            <person name="Passos S.R."/>
            <person name="Leite J."/>
            <person name="Baldani J.I."/>
            <person name="Xavier G.R."/>
            <person name="Rumjaneck N.G."/>
            <person name="Simoes-Araujo J.L."/>
        </authorList>
    </citation>
    <scope>NUCLEOTIDE SEQUENCE [LARGE SCALE GENOMIC DNA]</scope>
    <source>
        <strain evidence="2 3">BR3299</strain>
    </source>
</reference>
<organism evidence="2 3">
    <name type="scientific">Microvirga vignae</name>
    <dbReference type="NCBI Taxonomy" id="1225564"/>
    <lineage>
        <taxon>Bacteria</taxon>
        <taxon>Pseudomonadati</taxon>
        <taxon>Pseudomonadota</taxon>
        <taxon>Alphaproteobacteria</taxon>
        <taxon>Hyphomicrobiales</taxon>
        <taxon>Methylobacteriaceae</taxon>
        <taxon>Microvirga</taxon>
    </lineage>
</organism>
<dbReference type="EMBL" id="LCYG01000137">
    <property type="protein sequence ID" value="KLK89578.1"/>
    <property type="molecule type" value="Genomic_DNA"/>
</dbReference>